<protein>
    <submittedName>
        <fullName evidence="2">Helix-turn-helix domain-containing protein</fullName>
    </submittedName>
</protein>
<dbReference type="SUPFAM" id="SSF46689">
    <property type="entry name" value="Homeodomain-like"/>
    <property type="match status" value="1"/>
</dbReference>
<dbReference type="Pfam" id="PF13518">
    <property type="entry name" value="HTH_28"/>
    <property type="match status" value="1"/>
</dbReference>
<gene>
    <name evidence="2" type="ORF">EKM59_11510</name>
</gene>
<reference evidence="2 3" key="1">
    <citation type="submission" date="2018-12" db="EMBL/GenBank/DDBJ databases">
        <title>Legionella sp,whole genome shotgun sequence.</title>
        <authorList>
            <person name="Wu H."/>
        </authorList>
    </citation>
    <scope>NUCLEOTIDE SEQUENCE [LARGE SCALE GENOMIC DNA]</scope>
    <source>
        <strain evidence="3">km714</strain>
    </source>
</reference>
<comment type="caution">
    <text evidence="2">The sequence shown here is derived from an EMBL/GenBank/DDBJ whole genome shotgun (WGS) entry which is preliminary data.</text>
</comment>
<evidence type="ECO:0000313" key="2">
    <source>
        <dbReference type="EMBL" id="RUQ79166.1"/>
    </source>
</evidence>
<dbReference type="InterPro" id="IPR036388">
    <property type="entry name" value="WH-like_DNA-bd_sf"/>
</dbReference>
<feature type="domain" description="Insertion element IS150 protein InsJ-like helix-turn-helix" evidence="1">
    <location>
        <begin position="20"/>
        <end position="69"/>
    </location>
</feature>
<evidence type="ECO:0000259" key="1">
    <source>
        <dbReference type="Pfam" id="PF13518"/>
    </source>
</evidence>
<dbReference type="InterPro" id="IPR009057">
    <property type="entry name" value="Homeodomain-like_sf"/>
</dbReference>
<evidence type="ECO:0000313" key="3">
    <source>
        <dbReference type="Proteomes" id="UP000288012"/>
    </source>
</evidence>
<dbReference type="EMBL" id="RZGR01000055">
    <property type="protein sequence ID" value="RUQ79166.1"/>
    <property type="molecule type" value="Genomic_DNA"/>
</dbReference>
<accession>A0A433JGA8</accession>
<dbReference type="Gene3D" id="1.10.10.10">
    <property type="entry name" value="Winged helix-like DNA-binding domain superfamily/Winged helix DNA-binding domain"/>
    <property type="match status" value="1"/>
</dbReference>
<dbReference type="RefSeq" id="WP_127111591.1">
    <property type="nucleotide sequence ID" value="NZ_RZGR01000055.1"/>
</dbReference>
<dbReference type="Proteomes" id="UP000288012">
    <property type="component" value="Unassembled WGS sequence"/>
</dbReference>
<proteinExistence type="predicted"/>
<keyword evidence="3" id="KW-1185">Reference proteome</keyword>
<dbReference type="InterPro" id="IPR055247">
    <property type="entry name" value="InsJ-like_HTH"/>
</dbReference>
<dbReference type="AlphaFoldDB" id="A0A433JGA8"/>
<organism evidence="2 3">
    <name type="scientific">Legionella septentrionalis</name>
    <dbReference type="NCBI Taxonomy" id="2498109"/>
    <lineage>
        <taxon>Bacteria</taxon>
        <taxon>Pseudomonadati</taxon>
        <taxon>Pseudomonadota</taxon>
        <taxon>Gammaproteobacteria</taxon>
        <taxon>Legionellales</taxon>
        <taxon>Legionellaceae</taxon>
        <taxon>Legionella</taxon>
    </lineage>
</organism>
<sequence>MDNFASLTQLSNDERENVCQKYKIIEPYINNGATLKAIATTTSIPLRTLGLWVKKYREHGLVGLARQSRCDKGTLRQCETTIQKAIERVISKKTDVIWSQYSQAYYRILPQK</sequence>
<name>A0A433JGA8_9GAMM</name>